<evidence type="ECO:0008006" key="5">
    <source>
        <dbReference type="Google" id="ProtNLM"/>
    </source>
</evidence>
<dbReference type="PROSITE" id="PS51257">
    <property type="entry name" value="PROKAR_LIPOPROTEIN"/>
    <property type="match status" value="1"/>
</dbReference>
<organism evidence="3 4">
    <name type="scientific">Polysphondylium violaceum</name>
    <dbReference type="NCBI Taxonomy" id="133409"/>
    <lineage>
        <taxon>Eukaryota</taxon>
        <taxon>Amoebozoa</taxon>
        <taxon>Evosea</taxon>
        <taxon>Eumycetozoa</taxon>
        <taxon>Dictyostelia</taxon>
        <taxon>Dictyosteliales</taxon>
        <taxon>Dictyosteliaceae</taxon>
        <taxon>Polysphondylium</taxon>
    </lineage>
</organism>
<dbReference type="Proteomes" id="UP000695562">
    <property type="component" value="Unassembled WGS sequence"/>
</dbReference>
<sequence>MAWKICIGLLVLVWLGACMGQTVELTTMYVDLYSTNMDPSCGMTKSQACSSISAARDSFLLLPVAQQSVRQAPYVYSPLKIIMTPGTYGHANTKIDFFTFNVIIEAEIAGTVTITGLDMDDAFIVAPYAPQATNNYTYITINNIHFDQFDKQVVQIDRKAVSFVRFNGCIFSNSRDAITLSGSSESSSLVFNNCIVSKNRDGALVFASDVKVLMYNVTFSNNINYQIFKGYASGITLENTLVVENSYYYMENELWNGLINIFGGDLTILNTQWKENNSPFQIYARQYDDLTQSPHLSQPTRIAIASSQFINNNAETNPHSYSTLIYQGSFSGMLNITDSYLAYNRGNDVGAIYSDSETTVARTSFLNNFGAEAAQIYHRNQSYYQNCTFTYDDTIEYTESKSQLYMEHVPYIAFTDTVFIYTDTDIINIPLIQCKNSTIKFYDSRIKSSDSSSTYPIHCIWGCTKAYSRYKLGCERDLPTSAPKASPNLSPSNETAKSVTNETSSSSAHLTHPTSILLSICISLTISICSSHF</sequence>
<reference evidence="3" key="1">
    <citation type="submission" date="2020-01" db="EMBL/GenBank/DDBJ databases">
        <title>Development of genomics and gene disruption for Polysphondylium violaceum indicates a role for the polyketide synthase stlB in stalk morphogenesis.</title>
        <authorList>
            <person name="Narita B."/>
            <person name="Kawabe Y."/>
            <person name="Kin K."/>
            <person name="Saito T."/>
            <person name="Gibbs R."/>
            <person name="Kuspa A."/>
            <person name="Muzny D."/>
            <person name="Queller D."/>
            <person name="Richards S."/>
            <person name="Strassman J."/>
            <person name="Sucgang R."/>
            <person name="Worley K."/>
            <person name="Schaap P."/>
        </authorList>
    </citation>
    <scope>NUCLEOTIDE SEQUENCE</scope>
    <source>
        <strain evidence="3">QSvi11</strain>
    </source>
</reference>
<dbReference type="SUPFAM" id="SSF51126">
    <property type="entry name" value="Pectin lyase-like"/>
    <property type="match status" value="1"/>
</dbReference>
<feature type="signal peptide" evidence="2">
    <location>
        <begin position="1"/>
        <end position="20"/>
    </location>
</feature>
<feature type="compositionally biased region" description="Polar residues" evidence="1">
    <location>
        <begin position="487"/>
        <end position="508"/>
    </location>
</feature>
<evidence type="ECO:0000256" key="2">
    <source>
        <dbReference type="SAM" id="SignalP"/>
    </source>
</evidence>
<evidence type="ECO:0000313" key="3">
    <source>
        <dbReference type="EMBL" id="KAF2073383.1"/>
    </source>
</evidence>
<comment type="caution">
    <text evidence="3">The sequence shown here is derived from an EMBL/GenBank/DDBJ whole genome shotgun (WGS) entry which is preliminary data.</text>
</comment>
<dbReference type="EMBL" id="AJWJ01000207">
    <property type="protein sequence ID" value="KAF2073383.1"/>
    <property type="molecule type" value="Genomic_DNA"/>
</dbReference>
<dbReference type="AlphaFoldDB" id="A0A8J4PS01"/>
<feature type="region of interest" description="Disordered" evidence="1">
    <location>
        <begin position="480"/>
        <end position="508"/>
    </location>
</feature>
<keyword evidence="2" id="KW-0732">Signal</keyword>
<keyword evidence="4" id="KW-1185">Reference proteome</keyword>
<protein>
    <recommendedName>
        <fullName evidence="5">Right handed beta helix domain-containing protein</fullName>
    </recommendedName>
</protein>
<gene>
    <name evidence="3" type="ORF">CYY_005296</name>
</gene>
<proteinExistence type="predicted"/>
<dbReference type="InterPro" id="IPR011050">
    <property type="entry name" value="Pectin_lyase_fold/virulence"/>
</dbReference>
<evidence type="ECO:0000313" key="4">
    <source>
        <dbReference type="Proteomes" id="UP000695562"/>
    </source>
</evidence>
<name>A0A8J4PS01_9MYCE</name>
<evidence type="ECO:0000256" key="1">
    <source>
        <dbReference type="SAM" id="MobiDB-lite"/>
    </source>
</evidence>
<accession>A0A8J4PS01</accession>
<feature type="chain" id="PRO_5035252357" description="Right handed beta helix domain-containing protein" evidence="2">
    <location>
        <begin position="21"/>
        <end position="533"/>
    </location>
</feature>